<feature type="transmembrane region" description="Helical" evidence="8">
    <location>
        <begin position="6"/>
        <end position="24"/>
    </location>
</feature>
<dbReference type="PANTHER" id="PTHR21355">
    <property type="entry name" value="G-PROTEIN COUPLED RECEPTOR-ASSOCIATED PROTEIN LMBRD2"/>
    <property type="match status" value="1"/>
</dbReference>
<evidence type="ECO:0008006" key="11">
    <source>
        <dbReference type="Google" id="ProtNLM"/>
    </source>
</evidence>
<feature type="transmembrane region" description="Helical" evidence="8">
    <location>
        <begin position="470"/>
        <end position="490"/>
    </location>
</feature>
<evidence type="ECO:0000256" key="1">
    <source>
        <dbReference type="ARBA" id="ARBA00004141"/>
    </source>
</evidence>
<evidence type="ECO:0000256" key="7">
    <source>
        <dbReference type="SAM" id="MobiDB-lite"/>
    </source>
</evidence>
<feature type="transmembrane region" description="Helical" evidence="8">
    <location>
        <begin position="111"/>
        <end position="132"/>
    </location>
</feature>
<evidence type="ECO:0000313" key="10">
    <source>
        <dbReference type="Proteomes" id="UP000187209"/>
    </source>
</evidence>
<comment type="caution">
    <text evidence="9">The sequence shown here is derived from an EMBL/GenBank/DDBJ whole genome shotgun (WGS) entry which is preliminary data.</text>
</comment>
<evidence type="ECO:0000256" key="3">
    <source>
        <dbReference type="ARBA" id="ARBA00022692"/>
    </source>
</evidence>
<evidence type="ECO:0000256" key="2">
    <source>
        <dbReference type="ARBA" id="ARBA00010487"/>
    </source>
</evidence>
<sequence>MVNWFSILLVLISFGIVIQMLRIFPAKGTPLYVYLFVFIGWSLPLLTIALVPYDVYITLSGTDEGELLYYVWEILYWIIFSFCWVILPLLKNFMTAGEFTFLTKALRALIVRLNYLIFLCILLIAFVIYLAVIAQLDKKSIQAFLIAMGNVWGLLLIIILMGYGVVAIPRIWWYKGNYDKSLNYLRLKAVQIDEKRIDTSYELNQCILQAIQFEKELRHDDKLHDYAQRVINRCPEDELEINKTRNYNLPKAQEVNYKNLVALNTKIKALKAERIRLECRWDQLLDQAFALEDIIYSRGNSSHYIRSAFWPAKTGKASRFREVFEWYWHVKIMPILTRVLAVLFALFSVFIILGESTLYIKTNVAVFPLFFKSDHGDVGTQIICFIPMAYVFCTAYIGLFTLRIQGSYGLYNKNHTDPANLVWSAFFTTRMVHPLIYNFLLYIKVTGTQFHKVMGVMTIVPFLGNDFCKFFPLSIIIFAVLNALDFYTWIMVKLGMPQLTFGDHFDQARLTEGTGILKKARMDKEKGYSTNIIYNKDDTPARSISLAKPATSRYEEIKQRSTPKGKNPITIPLNK</sequence>
<dbReference type="Proteomes" id="UP000187209">
    <property type="component" value="Unassembled WGS sequence"/>
</dbReference>
<dbReference type="AlphaFoldDB" id="A0A1R2BXL5"/>
<comment type="subcellular location">
    <subcellularLocation>
        <location evidence="1">Membrane</location>
        <topology evidence="1">Multi-pass membrane protein</topology>
    </subcellularLocation>
</comment>
<dbReference type="OrthoDB" id="203099at2759"/>
<name>A0A1R2BXL5_9CILI</name>
<organism evidence="9 10">
    <name type="scientific">Stentor coeruleus</name>
    <dbReference type="NCBI Taxonomy" id="5963"/>
    <lineage>
        <taxon>Eukaryota</taxon>
        <taxon>Sar</taxon>
        <taxon>Alveolata</taxon>
        <taxon>Ciliophora</taxon>
        <taxon>Postciliodesmatophora</taxon>
        <taxon>Heterotrichea</taxon>
        <taxon>Heterotrichida</taxon>
        <taxon>Stentoridae</taxon>
        <taxon>Stentor</taxon>
    </lineage>
</organism>
<comment type="similarity">
    <text evidence="2">Belongs to the LIMR family.</text>
</comment>
<feature type="transmembrane region" description="Helical" evidence="8">
    <location>
        <begin position="339"/>
        <end position="360"/>
    </location>
</feature>
<gene>
    <name evidence="9" type="ORF">SteCoe_18025</name>
</gene>
<keyword evidence="3 8" id="KW-0812">Transmembrane</keyword>
<reference evidence="9 10" key="1">
    <citation type="submission" date="2016-11" db="EMBL/GenBank/DDBJ databases">
        <title>The macronuclear genome of Stentor coeruleus: a giant cell with tiny introns.</title>
        <authorList>
            <person name="Slabodnick M."/>
            <person name="Ruby J.G."/>
            <person name="Reiff S.B."/>
            <person name="Swart E.C."/>
            <person name="Gosai S."/>
            <person name="Prabakaran S."/>
            <person name="Witkowska E."/>
            <person name="Larue G.E."/>
            <person name="Fisher S."/>
            <person name="Freeman R.M."/>
            <person name="Gunawardena J."/>
            <person name="Chu W."/>
            <person name="Stover N.A."/>
            <person name="Gregory B.D."/>
            <person name="Nowacki M."/>
            <person name="Derisi J."/>
            <person name="Roy S.W."/>
            <person name="Marshall W.F."/>
            <person name="Sood P."/>
        </authorList>
    </citation>
    <scope>NUCLEOTIDE SEQUENCE [LARGE SCALE GENOMIC DNA]</scope>
    <source>
        <strain evidence="9">WM001</strain>
    </source>
</reference>
<feature type="transmembrane region" description="Helical" evidence="8">
    <location>
        <begin position="380"/>
        <end position="400"/>
    </location>
</feature>
<evidence type="ECO:0000256" key="8">
    <source>
        <dbReference type="SAM" id="Phobius"/>
    </source>
</evidence>
<keyword evidence="4 8" id="KW-1133">Transmembrane helix</keyword>
<keyword evidence="6" id="KW-0175">Coiled coil</keyword>
<feature type="transmembrane region" description="Helical" evidence="8">
    <location>
        <begin position="152"/>
        <end position="173"/>
    </location>
</feature>
<feature type="coiled-coil region" evidence="6">
    <location>
        <begin position="260"/>
        <end position="287"/>
    </location>
</feature>
<protein>
    <recommendedName>
        <fullName evidence="11">LMBR1-like membrane protein</fullName>
    </recommendedName>
</protein>
<evidence type="ECO:0000256" key="5">
    <source>
        <dbReference type="ARBA" id="ARBA00023136"/>
    </source>
</evidence>
<dbReference type="GO" id="GO:0016020">
    <property type="term" value="C:membrane"/>
    <property type="evidence" value="ECO:0007669"/>
    <property type="project" value="UniProtKB-SubCell"/>
</dbReference>
<keyword evidence="5 8" id="KW-0472">Membrane</keyword>
<feature type="transmembrane region" description="Helical" evidence="8">
    <location>
        <begin position="67"/>
        <end position="90"/>
    </location>
</feature>
<dbReference type="Pfam" id="PF04791">
    <property type="entry name" value="LMBR1"/>
    <property type="match status" value="1"/>
</dbReference>
<dbReference type="PANTHER" id="PTHR21355:SF0">
    <property type="entry name" value="G-PROTEIN COUPLED RECEPTOR-ASSOCIATED PROTEIN LMBRD2"/>
    <property type="match status" value="1"/>
</dbReference>
<dbReference type="InterPro" id="IPR051584">
    <property type="entry name" value="GPCR-associated_LMBR1"/>
</dbReference>
<evidence type="ECO:0000313" key="9">
    <source>
        <dbReference type="EMBL" id="OMJ81506.1"/>
    </source>
</evidence>
<dbReference type="InterPro" id="IPR006876">
    <property type="entry name" value="LMBR1-like_membr_prot"/>
</dbReference>
<keyword evidence="10" id="KW-1185">Reference proteome</keyword>
<dbReference type="EMBL" id="MPUH01000378">
    <property type="protein sequence ID" value="OMJ81506.1"/>
    <property type="molecule type" value="Genomic_DNA"/>
</dbReference>
<feature type="region of interest" description="Disordered" evidence="7">
    <location>
        <begin position="552"/>
        <end position="575"/>
    </location>
</feature>
<proteinExistence type="inferred from homology"/>
<evidence type="ECO:0000256" key="4">
    <source>
        <dbReference type="ARBA" id="ARBA00022989"/>
    </source>
</evidence>
<accession>A0A1R2BXL5</accession>
<feature type="transmembrane region" description="Helical" evidence="8">
    <location>
        <begin position="31"/>
        <end position="55"/>
    </location>
</feature>
<evidence type="ECO:0000256" key="6">
    <source>
        <dbReference type="SAM" id="Coils"/>
    </source>
</evidence>
<feature type="transmembrane region" description="Helical" evidence="8">
    <location>
        <begin position="421"/>
        <end position="443"/>
    </location>
</feature>